<organism evidence="1 2">
    <name type="scientific">Tistrella mobilis</name>
    <dbReference type="NCBI Taxonomy" id="171437"/>
    <lineage>
        <taxon>Bacteria</taxon>
        <taxon>Pseudomonadati</taxon>
        <taxon>Pseudomonadota</taxon>
        <taxon>Alphaproteobacteria</taxon>
        <taxon>Geminicoccales</taxon>
        <taxon>Geminicoccaceae</taxon>
        <taxon>Tistrella</taxon>
    </lineage>
</organism>
<comment type="caution">
    <text evidence="1">The sequence shown here is derived from an EMBL/GenBank/DDBJ whole genome shotgun (WGS) entry which is preliminary data.</text>
</comment>
<dbReference type="EMBL" id="DMAI01000498">
    <property type="protein sequence ID" value="HAE51606.1"/>
    <property type="molecule type" value="Genomic_DNA"/>
</dbReference>
<evidence type="ECO:0000313" key="1">
    <source>
        <dbReference type="EMBL" id="HAE51606.1"/>
    </source>
</evidence>
<feature type="non-terminal residue" evidence="1">
    <location>
        <position position="22"/>
    </location>
</feature>
<dbReference type="Proteomes" id="UP000257706">
    <property type="component" value="Unassembled WGS sequence"/>
</dbReference>
<accession>A0A3B9IUX3</accession>
<name>A0A3B9IUX3_9PROT</name>
<sequence>MALKLKVITASTRPGRIGPIVS</sequence>
<dbReference type="AlphaFoldDB" id="A0A3B9IUX3"/>
<evidence type="ECO:0000313" key="2">
    <source>
        <dbReference type="Proteomes" id="UP000257706"/>
    </source>
</evidence>
<protein>
    <submittedName>
        <fullName evidence="1">NADPH-dependent FMN reductase</fullName>
    </submittedName>
</protein>
<gene>
    <name evidence="1" type="ORF">DCK97_29760</name>
</gene>
<reference evidence="1 2" key="1">
    <citation type="journal article" date="2018" name="Nat. Biotechnol.">
        <title>A standardized bacterial taxonomy based on genome phylogeny substantially revises the tree of life.</title>
        <authorList>
            <person name="Parks D.H."/>
            <person name="Chuvochina M."/>
            <person name="Waite D.W."/>
            <person name="Rinke C."/>
            <person name="Skarshewski A."/>
            <person name="Chaumeil P.A."/>
            <person name="Hugenholtz P."/>
        </authorList>
    </citation>
    <scope>NUCLEOTIDE SEQUENCE [LARGE SCALE GENOMIC DNA]</scope>
    <source>
        <strain evidence="1">UBA8739</strain>
    </source>
</reference>
<proteinExistence type="predicted"/>